<keyword evidence="2" id="KW-1185">Reference proteome</keyword>
<dbReference type="Proteomes" id="UP001480595">
    <property type="component" value="Unassembled WGS sequence"/>
</dbReference>
<sequence length="108" mass="11879">MDRSEIGQETGVGTLSPSWTAHAEIREVTAFGLIESGISQSRRVGGMAVWPTVRDLDPDSPPPGAEWTCREIQPGAAWETKYLRATKWVTGSEGVEYGDELFFARCHP</sequence>
<organism evidence="1 2">
    <name type="scientific">Apiospora phragmitis</name>
    <dbReference type="NCBI Taxonomy" id="2905665"/>
    <lineage>
        <taxon>Eukaryota</taxon>
        <taxon>Fungi</taxon>
        <taxon>Dikarya</taxon>
        <taxon>Ascomycota</taxon>
        <taxon>Pezizomycotina</taxon>
        <taxon>Sordariomycetes</taxon>
        <taxon>Xylariomycetidae</taxon>
        <taxon>Amphisphaeriales</taxon>
        <taxon>Apiosporaceae</taxon>
        <taxon>Apiospora</taxon>
    </lineage>
</organism>
<name>A0ABR1VHD6_9PEZI</name>
<comment type="caution">
    <text evidence="1">The sequence shown here is derived from an EMBL/GenBank/DDBJ whole genome shotgun (WGS) entry which is preliminary data.</text>
</comment>
<gene>
    <name evidence="1" type="ORF">PG994_006266</name>
</gene>
<accession>A0ABR1VHD6</accession>
<dbReference type="GeneID" id="92090738"/>
<evidence type="ECO:0000313" key="2">
    <source>
        <dbReference type="Proteomes" id="UP001480595"/>
    </source>
</evidence>
<evidence type="ECO:0000313" key="1">
    <source>
        <dbReference type="EMBL" id="KAK8069650.1"/>
    </source>
</evidence>
<dbReference type="RefSeq" id="XP_066716944.1">
    <property type="nucleotide sequence ID" value="XM_066857675.1"/>
</dbReference>
<protein>
    <submittedName>
        <fullName evidence="1">Uncharacterized protein</fullName>
    </submittedName>
</protein>
<reference evidence="1 2" key="1">
    <citation type="submission" date="2023-01" db="EMBL/GenBank/DDBJ databases">
        <title>Analysis of 21 Apiospora genomes using comparative genomics revels a genus with tremendous synthesis potential of carbohydrate active enzymes and secondary metabolites.</title>
        <authorList>
            <person name="Sorensen T."/>
        </authorList>
    </citation>
    <scope>NUCLEOTIDE SEQUENCE [LARGE SCALE GENOMIC DNA]</scope>
    <source>
        <strain evidence="1 2">CBS 135458</strain>
    </source>
</reference>
<proteinExistence type="predicted"/>
<dbReference type="EMBL" id="JAQQWL010000006">
    <property type="protein sequence ID" value="KAK8069650.1"/>
    <property type="molecule type" value="Genomic_DNA"/>
</dbReference>